<dbReference type="EMBL" id="QRDY01000020">
    <property type="protein sequence ID" value="RED54956.1"/>
    <property type="molecule type" value="Genomic_DNA"/>
</dbReference>
<feature type="region of interest" description="Disordered" evidence="1">
    <location>
        <begin position="414"/>
        <end position="435"/>
    </location>
</feature>
<evidence type="ECO:0000313" key="3">
    <source>
        <dbReference type="EMBL" id="RED54956.1"/>
    </source>
</evidence>
<sequence length="435" mass="49738">MAESAATGYSSPIRRILQRILTECLIWLPVWLILTVNMGGLGKLGMVFGAMAIFGAGLALHLMPALWRRLTLLTALFILLAIGIVQYREGNLLLFLWLGVLLWRGRYPNLGYLHYVLAFGICCTATIVTSLNQEWSDYRLPLILLALMWIVVWFISLNKRMIDDAGLYNGIVTGQVRRASRKYLFIFLAAGLLVIAITVSYGEQLLTPKQAIDSGDRWIDPDKFIQPPQEMATPDWMDPNDQGGGSSTIGKILSWILIALALAGAIWLARLFWKDRTWTWRKIVDTIKAWLLRENKTEKLPYVEERRSLAKDKKKGPGKFDSLFRGRNRAPDWDRLDNADKVRFLYEEAVTAGIEQGYGFKSSDTPSETIEELERWLPSRKSPVRGEDRQAAYWEWLSNVRGSLIKLYEKARYSPNEVTSQEVDSLKERHPVRKK</sequence>
<gene>
    <name evidence="3" type="ORF">DFP95_12049</name>
</gene>
<protein>
    <submittedName>
        <fullName evidence="3">Uncharacterized protein DUF4129</fullName>
    </submittedName>
</protein>
<dbReference type="Proteomes" id="UP000256869">
    <property type="component" value="Unassembled WGS sequence"/>
</dbReference>
<feature type="transmembrane region" description="Helical" evidence="2">
    <location>
        <begin position="138"/>
        <end position="157"/>
    </location>
</feature>
<proteinExistence type="predicted"/>
<name>A0A3D9I1C9_9BACL</name>
<keyword evidence="2" id="KW-0472">Membrane</keyword>
<evidence type="ECO:0000256" key="1">
    <source>
        <dbReference type="SAM" id="MobiDB-lite"/>
    </source>
</evidence>
<feature type="transmembrane region" description="Helical" evidence="2">
    <location>
        <begin position="112"/>
        <end position="132"/>
    </location>
</feature>
<feature type="transmembrane region" description="Helical" evidence="2">
    <location>
        <begin position="183"/>
        <end position="201"/>
    </location>
</feature>
<evidence type="ECO:0000256" key="2">
    <source>
        <dbReference type="SAM" id="Phobius"/>
    </source>
</evidence>
<comment type="caution">
    <text evidence="3">The sequence shown here is derived from an EMBL/GenBank/DDBJ whole genome shotgun (WGS) entry which is preliminary data.</text>
</comment>
<keyword evidence="2" id="KW-0812">Transmembrane</keyword>
<reference evidence="3 4" key="1">
    <citation type="submission" date="2018-07" db="EMBL/GenBank/DDBJ databases">
        <title>Genomic Encyclopedia of Type Strains, Phase III (KMG-III): the genomes of soil and plant-associated and newly described type strains.</title>
        <authorList>
            <person name="Whitman W."/>
        </authorList>
    </citation>
    <scope>NUCLEOTIDE SEQUENCE [LARGE SCALE GENOMIC DNA]</scope>
    <source>
        <strain evidence="3 4">CECT 8236</strain>
    </source>
</reference>
<evidence type="ECO:0000313" key="4">
    <source>
        <dbReference type="Proteomes" id="UP000256869"/>
    </source>
</evidence>
<feature type="transmembrane region" description="Helical" evidence="2">
    <location>
        <begin position="20"/>
        <end position="38"/>
    </location>
</feature>
<keyword evidence="2" id="KW-1133">Transmembrane helix</keyword>
<accession>A0A3D9I1C9</accession>
<dbReference type="RefSeq" id="WP_181907572.1">
    <property type="nucleotide sequence ID" value="NZ_QRDY01000020.1"/>
</dbReference>
<feature type="transmembrane region" description="Helical" evidence="2">
    <location>
        <begin position="44"/>
        <end position="63"/>
    </location>
</feature>
<keyword evidence="4" id="KW-1185">Reference proteome</keyword>
<organism evidence="3 4">
    <name type="scientific">Cohnella lupini</name>
    <dbReference type="NCBI Taxonomy" id="1294267"/>
    <lineage>
        <taxon>Bacteria</taxon>
        <taxon>Bacillati</taxon>
        <taxon>Bacillota</taxon>
        <taxon>Bacilli</taxon>
        <taxon>Bacillales</taxon>
        <taxon>Paenibacillaceae</taxon>
        <taxon>Cohnella</taxon>
    </lineage>
</organism>
<feature type="transmembrane region" description="Helical" evidence="2">
    <location>
        <begin position="252"/>
        <end position="273"/>
    </location>
</feature>
<dbReference type="AlphaFoldDB" id="A0A3D9I1C9"/>